<dbReference type="CDD" id="cd00093">
    <property type="entry name" value="HTH_XRE"/>
    <property type="match status" value="1"/>
</dbReference>
<dbReference type="Gene3D" id="1.25.40.10">
    <property type="entry name" value="Tetratricopeptide repeat domain"/>
    <property type="match status" value="1"/>
</dbReference>
<dbReference type="OrthoDB" id="1150409at2"/>
<gene>
    <name evidence="2" type="ORF">FEZ08_10075</name>
</gene>
<dbReference type="RefSeq" id="WP_138191982.1">
    <property type="nucleotide sequence ID" value="NZ_VBWP01000010.1"/>
</dbReference>
<accession>A0A5R8Q842</accession>
<dbReference type="InterPro" id="IPR001387">
    <property type="entry name" value="Cro/C1-type_HTH"/>
</dbReference>
<sequence>MQSLLDNEYLDFDFGTALKTIRKERGLKRREVFEGICSENTYGNIENNITKNYDFRFLVSFCSRLGVTVDYLVARGANRKLENYSEKIIELNQYLRVIDLANAQIIVDDFYATNAVYELPTRDKQVVMFAKAALYAFTENCDNKKAQVMLEEALSLTFDVNNAYTERNRRMYNRWEVNAVNLLLKVTDGSNKYLKIAEHMLGYLEVHPVEHYEPLVMLLRTALANIYYAKQDYQQVLVLAEAGIKESFEMKSFVHLPVFYMYKAICLHTDNADINEVNAFARRSLVVAKFIDVPSVYEGLQSLAVENGINLNDIELQF</sequence>
<dbReference type="InterPro" id="IPR011990">
    <property type="entry name" value="TPR-like_helical_dom_sf"/>
</dbReference>
<dbReference type="InParanoid" id="A0A5R8Q842"/>
<dbReference type="Pfam" id="PF01381">
    <property type="entry name" value="HTH_3"/>
    <property type="match status" value="1"/>
</dbReference>
<dbReference type="SMART" id="SM00530">
    <property type="entry name" value="HTH_XRE"/>
    <property type="match status" value="1"/>
</dbReference>
<comment type="caution">
    <text evidence="2">The sequence shown here is derived from an EMBL/GenBank/DDBJ whole genome shotgun (WGS) entry which is preliminary data.</text>
</comment>
<dbReference type="SUPFAM" id="SSF47413">
    <property type="entry name" value="lambda repressor-like DNA-binding domains"/>
    <property type="match status" value="1"/>
</dbReference>
<evidence type="ECO:0000313" key="3">
    <source>
        <dbReference type="Proteomes" id="UP000306912"/>
    </source>
</evidence>
<dbReference type="EMBL" id="VBWP01000010">
    <property type="protein sequence ID" value="TLG71747.1"/>
    <property type="molecule type" value="Genomic_DNA"/>
</dbReference>
<keyword evidence="3" id="KW-1185">Reference proteome</keyword>
<dbReference type="GO" id="GO:0003677">
    <property type="term" value="F:DNA binding"/>
    <property type="evidence" value="ECO:0007669"/>
    <property type="project" value="InterPro"/>
</dbReference>
<dbReference type="Proteomes" id="UP000306912">
    <property type="component" value="Unassembled WGS sequence"/>
</dbReference>
<name>A0A5R8Q842_9FIRM</name>
<protein>
    <submittedName>
        <fullName evidence="2">Helix-turn-helix transcriptional regulator</fullName>
    </submittedName>
</protein>
<organism evidence="2 3">
    <name type="scientific">Culicoidibacter larvae</name>
    <dbReference type="NCBI Taxonomy" id="2579976"/>
    <lineage>
        <taxon>Bacteria</taxon>
        <taxon>Bacillati</taxon>
        <taxon>Bacillota</taxon>
        <taxon>Culicoidibacteria</taxon>
        <taxon>Culicoidibacterales</taxon>
        <taxon>Culicoidibacteraceae</taxon>
        <taxon>Culicoidibacter</taxon>
    </lineage>
</organism>
<evidence type="ECO:0000313" key="2">
    <source>
        <dbReference type="EMBL" id="TLG71747.1"/>
    </source>
</evidence>
<proteinExistence type="predicted"/>
<dbReference type="AlphaFoldDB" id="A0A5R8Q842"/>
<reference evidence="2 3" key="1">
    <citation type="submission" date="2019-05" db="EMBL/GenBank/DDBJ databases">
        <title>Culicoidintestinum kansasii gen. nov., sp. nov. from the gastrointestinal tract of the biting midge, Culicoides sonorensis.</title>
        <authorList>
            <person name="Neupane S."/>
            <person name="Ghosh A."/>
            <person name="Gunther S."/>
            <person name="Martin K."/>
            <person name="Zurek L."/>
        </authorList>
    </citation>
    <scope>NUCLEOTIDE SEQUENCE [LARGE SCALE GENOMIC DNA]</scope>
    <source>
        <strain evidence="2 3">CS-1</strain>
    </source>
</reference>
<dbReference type="InterPro" id="IPR010982">
    <property type="entry name" value="Lambda_DNA-bd_dom_sf"/>
</dbReference>
<evidence type="ECO:0000259" key="1">
    <source>
        <dbReference type="PROSITE" id="PS50943"/>
    </source>
</evidence>
<dbReference type="PROSITE" id="PS50943">
    <property type="entry name" value="HTH_CROC1"/>
    <property type="match status" value="1"/>
</dbReference>
<feature type="domain" description="HTH cro/C1-type" evidence="1">
    <location>
        <begin position="18"/>
        <end position="72"/>
    </location>
</feature>